<dbReference type="GO" id="GO:0008270">
    <property type="term" value="F:zinc ion binding"/>
    <property type="evidence" value="ECO:0007669"/>
    <property type="project" value="InterPro"/>
</dbReference>
<name>A0A099IBD2_CLOIN</name>
<dbReference type="PANTHER" id="PTHR30304:SF0">
    <property type="entry name" value="D-TAGATOSE-1,6-BISPHOSPHATE ALDOLASE SUBUNIT GATY-RELATED"/>
    <property type="match status" value="1"/>
</dbReference>
<dbReference type="NCBIfam" id="TIGR00167">
    <property type="entry name" value="cbbA"/>
    <property type="match status" value="1"/>
</dbReference>
<accession>A0A099IBD2</accession>
<dbReference type="Gene3D" id="3.20.20.70">
    <property type="entry name" value="Aldolase class I"/>
    <property type="match status" value="1"/>
</dbReference>
<dbReference type="RefSeq" id="WP_044904319.1">
    <property type="nucleotide sequence ID" value="NZ_JQIF01000018.1"/>
</dbReference>
<dbReference type="InterPro" id="IPR050246">
    <property type="entry name" value="Class_II_FBP_aldolase"/>
</dbReference>
<evidence type="ECO:0000313" key="4">
    <source>
        <dbReference type="EMBL" id="KGJ54253.1"/>
    </source>
</evidence>
<dbReference type="CDD" id="cd00947">
    <property type="entry name" value="TBP_aldolase_IIB"/>
    <property type="match status" value="1"/>
</dbReference>
<dbReference type="InterPro" id="IPR013785">
    <property type="entry name" value="Aldolase_TIM"/>
</dbReference>
<dbReference type="EMBL" id="JQIF01000018">
    <property type="protein sequence ID" value="KGJ54253.1"/>
    <property type="molecule type" value="Genomic_DNA"/>
</dbReference>
<feature type="active site" description="Proton donor" evidence="1">
    <location>
        <position position="83"/>
    </location>
</feature>
<dbReference type="Proteomes" id="UP000030008">
    <property type="component" value="Unassembled WGS sequence"/>
</dbReference>
<evidence type="ECO:0000256" key="2">
    <source>
        <dbReference type="PIRSR" id="PIRSR001359-2"/>
    </source>
</evidence>
<feature type="binding site" evidence="2">
    <location>
        <begin position="236"/>
        <end position="239"/>
    </location>
    <ligand>
        <name>dihydroxyacetone phosphate</name>
        <dbReference type="ChEBI" id="CHEBI:57642"/>
    </ligand>
</feature>
<keyword evidence="3" id="KW-0862">Zinc</keyword>
<proteinExistence type="predicted"/>
<feature type="binding site" evidence="3">
    <location>
        <position position="105"/>
    </location>
    <ligand>
        <name>Zn(2+)</name>
        <dbReference type="ChEBI" id="CHEBI:29105"/>
        <label>2</label>
    </ligand>
</feature>
<dbReference type="AlphaFoldDB" id="A0A099IBD2"/>
<comment type="caution">
    <text evidence="4">The sequence shown here is derived from an EMBL/GenBank/DDBJ whole genome shotgun (WGS) entry which is preliminary data.</text>
</comment>
<feature type="binding site" evidence="2">
    <location>
        <position position="187"/>
    </location>
    <ligand>
        <name>dihydroxyacetone phosphate</name>
        <dbReference type="ChEBI" id="CHEBI:57642"/>
    </ligand>
</feature>
<feature type="binding site" evidence="3">
    <location>
        <position position="214"/>
    </location>
    <ligand>
        <name>Zn(2+)</name>
        <dbReference type="ChEBI" id="CHEBI:29105"/>
        <label>1</label>
        <note>catalytic</note>
    </ligand>
</feature>
<reference evidence="4 5" key="1">
    <citation type="submission" date="2014-08" db="EMBL/GenBank/DDBJ databases">
        <title>Clostridium innocuum, an unnegligible vancomycin-resistant pathogen causing extra-intestinal infections.</title>
        <authorList>
            <person name="Feng Y."/>
            <person name="Chiu C.-H."/>
        </authorList>
    </citation>
    <scope>NUCLEOTIDE SEQUENCE [LARGE SCALE GENOMIC DNA]</scope>
    <source>
        <strain evidence="4 5">AN88</strain>
    </source>
</reference>
<feature type="binding site" evidence="3">
    <location>
        <position position="84"/>
    </location>
    <ligand>
        <name>Zn(2+)</name>
        <dbReference type="ChEBI" id="CHEBI:29105"/>
        <label>1</label>
        <note>catalytic</note>
    </ligand>
</feature>
<dbReference type="GO" id="GO:0016832">
    <property type="term" value="F:aldehyde-lyase activity"/>
    <property type="evidence" value="ECO:0007669"/>
    <property type="project" value="InterPro"/>
</dbReference>
<feature type="binding site" evidence="2">
    <location>
        <begin position="215"/>
        <end position="217"/>
    </location>
    <ligand>
        <name>dihydroxyacetone phosphate</name>
        <dbReference type="ChEBI" id="CHEBI:57642"/>
    </ligand>
</feature>
<evidence type="ECO:0000256" key="3">
    <source>
        <dbReference type="PIRSR" id="PIRSR001359-3"/>
    </source>
</evidence>
<feature type="binding site" evidence="3">
    <location>
        <position position="135"/>
    </location>
    <ligand>
        <name>Zn(2+)</name>
        <dbReference type="ChEBI" id="CHEBI:29105"/>
        <label>2</label>
    </ligand>
</feature>
<dbReference type="InterPro" id="IPR000771">
    <property type="entry name" value="FBA_II"/>
</dbReference>
<dbReference type="Pfam" id="PF01116">
    <property type="entry name" value="F_bP_aldolase"/>
    <property type="match status" value="1"/>
</dbReference>
<evidence type="ECO:0000256" key="1">
    <source>
        <dbReference type="PIRSR" id="PIRSR001359-1"/>
    </source>
</evidence>
<feature type="binding site" evidence="3">
    <location>
        <position position="186"/>
    </location>
    <ligand>
        <name>Zn(2+)</name>
        <dbReference type="ChEBI" id="CHEBI:29105"/>
        <label>1</label>
        <note>catalytic</note>
    </ligand>
</feature>
<keyword evidence="3" id="KW-0479">Metal-binding</keyword>
<dbReference type="GO" id="GO:0005975">
    <property type="term" value="P:carbohydrate metabolic process"/>
    <property type="evidence" value="ECO:0007669"/>
    <property type="project" value="InterPro"/>
</dbReference>
<dbReference type="SUPFAM" id="SSF51569">
    <property type="entry name" value="Aldolase"/>
    <property type="match status" value="1"/>
</dbReference>
<sequence length="289" mass="31410">MLVTTKELLCVANAENKAIGAFNITGLETLQAVLQAAESKKEPVILQFAQVHEEEHIMSLDIIGPIMVMMADQATVPVAVHLDHGVDLHILKKALDMGFTSIMYDGSSLPYGENIAYTRMAVSMAKEYGASVEAEIGQMAGVTLNDQKITENRKIDRSMFTDPLIAQDFVEKTGVDCLACAFGTVHGLYATKPCLDYELVKELDAAIGVPIVMHGGSGVSEADYDIVIENGVRKVNYYTYMAKSGGEAAREYAAASEPVYFHDLANAATAAMRSNVEEALRIFAHHKEQ</sequence>
<dbReference type="PANTHER" id="PTHR30304">
    <property type="entry name" value="D-TAGATOSE-1,6-BISPHOSPHATE ALDOLASE"/>
    <property type="match status" value="1"/>
</dbReference>
<organism evidence="4 5">
    <name type="scientific">Clostridium innocuum</name>
    <dbReference type="NCBI Taxonomy" id="1522"/>
    <lineage>
        <taxon>Bacteria</taxon>
        <taxon>Bacillati</taxon>
        <taxon>Bacillota</taxon>
        <taxon>Clostridia</taxon>
        <taxon>Eubacteriales</taxon>
        <taxon>Clostridiaceae</taxon>
        <taxon>Clostridium</taxon>
    </lineage>
</organism>
<comment type="cofactor">
    <cofactor evidence="3">
        <name>Zn(2+)</name>
        <dbReference type="ChEBI" id="CHEBI:29105"/>
    </cofactor>
    <text evidence="3">Binds 2 Zn(2+) ions per subunit. One is catalytic and the other provides a structural contribution.</text>
</comment>
<evidence type="ECO:0000313" key="5">
    <source>
        <dbReference type="Proteomes" id="UP000030008"/>
    </source>
</evidence>
<protein>
    <submittedName>
        <fullName evidence="4">Ketose-bisphosphate aldolase</fullName>
    </submittedName>
</protein>
<dbReference type="PIRSF" id="PIRSF001359">
    <property type="entry name" value="F_bP_aldolase_II"/>
    <property type="match status" value="1"/>
</dbReference>
<gene>
    <name evidence="4" type="ORF">CIAN88_04540</name>
</gene>